<accession>A0ACB9R913</accession>
<keyword evidence="2" id="KW-1185">Reference proteome</keyword>
<sequence>MDSKKQEAAWAMGIAEESLQTGNFQQARKMAQKAQQLDSDVDNISQLIMVCDVHCSAEKKFGNELDWYGILQVQQSADETTIRKQYRKFALLLHPDKNKLPGAEAAFKLIGEAQRILLDHASRAAHDRKRNSTLGIPGSQSMPFSRFPGSYRPPHGASWQSNVGVQSHSQSNLTGFSVPPQPPAQAGVFNGQRTFWTICPFCKTKYEYRRNIINMSIICQNCKKVFFAVECHPQVHKSTIPPGASPAAFSPQGPIGTETKVDIGSKSTSPESEKPGSSSKMSKPTAKSRKVNRRTRRQKENSGESHGLDTKSTSDSENESAMCNDSESKGHRVNNKCSSEQAVRRSTRQRQRVSYKETGSDEDDISKTPKKSRGGGEPLHGENGAQEESKLKRENSVGRSFELDPASVPSKLDESILPEDVKPDSDSDPCSDLGDSSSSEDSCVPMSNMSNGCPVPEPEFCNFDDAKSPGNFEIDQIWALYADEDSMPKYYGLITAVTTEPAFEVQLVWLVSKSLPRGAARWHDKKMLISCGRFRVDDSEPVCYNSTDAFSHRLNASTSWEKDGTCNIIPGKGEIWALFRNWSSGIRSSALESCDFDLAEVIETDRSSITVTMLERVSGFSCVCRSRNQGSPRSMVQIPLVEILRFSHQVPAFKLTEEKGGILRGFWEVDPLALPMRFFNPK</sequence>
<comment type="caution">
    <text evidence="1">The sequence shown here is derived from an EMBL/GenBank/DDBJ whole genome shotgun (WGS) entry which is preliminary data.</text>
</comment>
<evidence type="ECO:0000313" key="2">
    <source>
        <dbReference type="Proteomes" id="UP001057402"/>
    </source>
</evidence>
<reference evidence="2" key="1">
    <citation type="journal article" date="2023" name="Front. Plant Sci.">
        <title>Chromosomal-level genome assembly of Melastoma candidum provides insights into trichome evolution.</title>
        <authorList>
            <person name="Zhong Y."/>
            <person name="Wu W."/>
            <person name="Sun C."/>
            <person name="Zou P."/>
            <person name="Liu Y."/>
            <person name="Dai S."/>
            <person name="Zhou R."/>
        </authorList>
    </citation>
    <scope>NUCLEOTIDE SEQUENCE [LARGE SCALE GENOMIC DNA]</scope>
</reference>
<name>A0ACB9R913_9MYRT</name>
<dbReference type="EMBL" id="CM042883">
    <property type="protein sequence ID" value="KAI4372472.1"/>
    <property type="molecule type" value="Genomic_DNA"/>
</dbReference>
<protein>
    <submittedName>
        <fullName evidence="1">Uncharacterized protein</fullName>
    </submittedName>
</protein>
<evidence type="ECO:0000313" key="1">
    <source>
        <dbReference type="EMBL" id="KAI4372472.1"/>
    </source>
</evidence>
<gene>
    <name evidence="1" type="ORF">MLD38_010698</name>
</gene>
<proteinExistence type="predicted"/>
<dbReference type="Proteomes" id="UP001057402">
    <property type="component" value="Chromosome 4"/>
</dbReference>
<organism evidence="1 2">
    <name type="scientific">Melastoma candidum</name>
    <dbReference type="NCBI Taxonomy" id="119954"/>
    <lineage>
        <taxon>Eukaryota</taxon>
        <taxon>Viridiplantae</taxon>
        <taxon>Streptophyta</taxon>
        <taxon>Embryophyta</taxon>
        <taxon>Tracheophyta</taxon>
        <taxon>Spermatophyta</taxon>
        <taxon>Magnoliopsida</taxon>
        <taxon>eudicotyledons</taxon>
        <taxon>Gunneridae</taxon>
        <taxon>Pentapetalae</taxon>
        <taxon>rosids</taxon>
        <taxon>malvids</taxon>
        <taxon>Myrtales</taxon>
        <taxon>Melastomataceae</taxon>
        <taxon>Melastomatoideae</taxon>
        <taxon>Melastomateae</taxon>
        <taxon>Melastoma</taxon>
    </lineage>
</organism>